<dbReference type="Proteomes" id="UP001595840">
    <property type="component" value="Unassembled WGS sequence"/>
</dbReference>
<gene>
    <name evidence="3" type="ORF">ACFOX3_17795</name>
</gene>
<feature type="domain" description="BPP" evidence="2">
    <location>
        <begin position="1"/>
        <end position="283"/>
    </location>
</feature>
<comment type="caution">
    <text evidence="3">The sequence shown here is derived from an EMBL/GenBank/DDBJ whole genome shotgun (WGS) entry which is preliminary data.</text>
</comment>
<dbReference type="InterPro" id="IPR003431">
    <property type="entry name" value="B-propeller_Phytase"/>
</dbReference>
<dbReference type="Gene3D" id="2.120.10.30">
    <property type="entry name" value="TolB, C-terminal domain"/>
    <property type="match status" value="2"/>
</dbReference>
<reference evidence="4" key="1">
    <citation type="journal article" date="2019" name="Int. J. Syst. Evol. Microbiol.">
        <title>The Global Catalogue of Microorganisms (GCM) 10K type strain sequencing project: providing services to taxonomists for standard genome sequencing and annotation.</title>
        <authorList>
            <consortium name="The Broad Institute Genomics Platform"/>
            <consortium name="The Broad Institute Genome Sequencing Center for Infectious Disease"/>
            <person name="Wu L."/>
            <person name="Ma J."/>
        </authorList>
    </citation>
    <scope>NUCLEOTIDE SEQUENCE [LARGE SCALE GENOMIC DNA]</scope>
    <source>
        <strain evidence="4">CECT 8570</strain>
    </source>
</reference>
<evidence type="ECO:0000256" key="1">
    <source>
        <dbReference type="SAM" id="SignalP"/>
    </source>
</evidence>
<evidence type="ECO:0000313" key="3">
    <source>
        <dbReference type="EMBL" id="MFC4364169.1"/>
    </source>
</evidence>
<evidence type="ECO:0000259" key="2">
    <source>
        <dbReference type="PROSITE" id="PS51662"/>
    </source>
</evidence>
<dbReference type="Pfam" id="PF02333">
    <property type="entry name" value="Phytase"/>
    <property type="match status" value="2"/>
</dbReference>
<dbReference type="PROSITE" id="PS51257">
    <property type="entry name" value="PROKAR_LIPOPROTEIN"/>
    <property type="match status" value="1"/>
</dbReference>
<accession>A0ABV8V9I6</accession>
<proteinExistence type="predicted"/>
<feature type="domain" description="BPP" evidence="2">
    <location>
        <begin position="294"/>
        <end position="616"/>
    </location>
</feature>
<dbReference type="RefSeq" id="WP_290262556.1">
    <property type="nucleotide sequence ID" value="NZ_JAUFQG010000004.1"/>
</dbReference>
<sequence length="619" mass="68166">MRICWIVLAALSGLVMACNTGHYKSLALEASTDTLALQQWHLNGGQLVLVKDGLVWHKDKAQHRVDGEFTSLDVRYPFVAGVAEGGHHLQVWQITEAGLQAQSQVLFADILADEQCLYLSRQSGQLFSFIQDGRGASQQWLLAETGQVLAKPLRVRDLPVPNGTGLCTADDARGFVFLVEEGQGIWRLPAEPEALPARRPVLLNEPFGELTGDIEALVSLPEGDLLALSDQRLWHLRPQSSGLAADMALQTWALPLASPEWLSAWWAPAGLTVAVFDEEVAQLYTGLLPLKKPQAFTPELIAQVPPVRETPPARQTGDAMDDPAIWVNEANPLKSRVLGTHKKSGLYVYDLDGQALQFLPDGRLNNVDVRNYGLRAGLGFDLAVASKRDDNSVLLYGIDNTGQVQKLASFETELDEIYGICMGLWDKQHQVFVNDKDGRFQQYQLTQREKNWHMTLVRQLKLDSQPEGCAFDDQQGRLFVGEEGRGIWTLSLKTGDRVFELVAEVGDALKRDVEGMAIAHYANDESLLVVSSQGNDSYLLYDTAPPYAYRGRFRVGLAPALGVDGSSETDGLDVTTVALGADFPAGLLVLQDGRNLMPSEGQNFKLVSWRAVLDTLELR</sequence>
<organism evidence="3 4">
    <name type="scientific">Simiduia curdlanivorans</name>
    <dbReference type="NCBI Taxonomy" id="1492769"/>
    <lineage>
        <taxon>Bacteria</taxon>
        <taxon>Pseudomonadati</taxon>
        <taxon>Pseudomonadota</taxon>
        <taxon>Gammaproteobacteria</taxon>
        <taxon>Cellvibrionales</taxon>
        <taxon>Cellvibrionaceae</taxon>
        <taxon>Simiduia</taxon>
    </lineage>
</organism>
<feature type="chain" id="PRO_5045731123" evidence="1">
    <location>
        <begin position="18"/>
        <end position="619"/>
    </location>
</feature>
<dbReference type="InterPro" id="IPR011042">
    <property type="entry name" value="6-blade_b-propeller_TolB-like"/>
</dbReference>
<feature type="signal peptide" evidence="1">
    <location>
        <begin position="1"/>
        <end position="17"/>
    </location>
</feature>
<dbReference type="SUPFAM" id="SSF50956">
    <property type="entry name" value="Thermostable phytase (3-phytase)"/>
    <property type="match status" value="2"/>
</dbReference>
<evidence type="ECO:0000313" key="4">
    <source>
        <dbReference type="Proteomes" id="UP001595840"/>
    </source>
</evidence>
<dbReference type="PROSITE" id="PS51662">
    <property type="entry name" value="BP_PHYTASE"/>
    <property type="match status" value="2"/>
</dbReference>
<keyword evidence="4" id="KW-1185">Reference proteome</keyword>
<name>A0ABV8V9I6_9GAMM</name>
<keyword evidence="1" id="KW-0732">Signal</keyword>
<protein>
    <submittedName>
        <fullName evidence="3">Phytase</fullName>
    </submittedName>
</protein>
<dbReference type="EMBL" id="JBHSCX010000021">
    <property type="protein sequence ID" value="MFC4364169.1"/>
    <property type="molecule type" value="Genomic_DNA"/>
</dbReference>